<dbReference type="Proteomes" id="UP000323521">
    <property type="component" value="Chromosome"/>
</dbReference>
<proteinExistence type="predicted"/>
<dbReference type="InterPro" id="IPR027417">
    <property type="entry name" value="P-loop_NTPase"/>
</dbReference>
<dbReference type="PROSITE" id="PS00622">
    <property type="entry name" value="HTH_LUXR_1"/>
    <property type="match status" value="1"/>
</dbReference>
<dbReference type="GO" id="GO:0003677">
    <property type="term" value="F:DNA binding"/>
    <property type="evidence" value="ECO:0007669"/>
    <property type="project" value="InterPro"/>
</dbReference>
<dbReference type="GO" id="GO:0006355">
    <property type="term" value="P:regulation of DNA-templated transcription"/>
    <property type="evidence" value="ECO:0007669"/>
    <property type="project" value="InterPro"/>
</dbReference>
<dbReference type="RefSeq" id="WP_148132662.1">
    <property type="nucleotide sequence ID" value="NZ_CP017634.1"/>
</dbReference>
<dbReference type="AlphaFoldDB" id="A0A3G1KM10"/>
<evidence type="ECO:0000313" key="3">
    <source>
        <dbReference type="Proteomes" id="UP000323521"/>
    </source>
</evidence>
<dbReference type="SUPFAM" id="SSF55781">
    <property type="entry name" value="GAF domain-like"/>
    <property type="match status" value="1"/>
</dbReference>
<dbReference type="SMART" id="SM00421">
    <property type="entry name" value="HTH_LUXR"/>
    <property type="match status" value="1"/>
</dbReference>
<dbReference type="CDD" id="cd06170">
    <property type="entry name" value="LuxR_C_like"/>
    <property type="match status" value="1"/>
</dbReference>
<dbReference type="InterPro" id="IPR036388">
    <property type="entry name" value="WH-like_DNA-bd_sf"/>
</dbReference>
<dbReference type="EMBL" id="CP017634">
    <property type="protein sequence ID" value="ATW23516.1"/>
    <property type="molecule type" value="Genomic_DNA"/>
</dbReference>
<dbReference type="InterPro" id="IPR000792">
    <property type="entry name" value="Tscrpt_reg_LuxR_C"/>
</dbReference>
<reference evidence="2 3" key="1">
    <citation type="submission" date="2016-10" db="EMBL/GenBank/DDBJ databases">
        <title>Complete Genome Sequence of Peptococcaceae strain DCMF.</title>
        <authorList>
            <person name="Edwards R.J."/>
            <person name="Holland S.I."/>
            <person name="Deshpande N.P."/>
            <person name="Wong Y.K."/>
            <person name="Ertan H."/>
            <person name="Manefield M."/>
            <person name="Russell T.L."/>
            <person name="Lee M.J."/>
        </authorList>
    </citation>
    <scope>NUCLEOTIDE SEQUENCE [LARGE SCALE GENOMIC DNA]</scope>
    <source>
        <strain evidence="2 3">DCMF</strain>
    </source>
</reference>
<feature type="domain" description="HTH luxR-type" evidence="1">
    <location>
        <begin position="1202"/>
        <end position="1267"/>
    </location>
</feature>
<evidence type="ECO:0000313" key="2">
    <source>
        <dbReference type="EMBL" id="ATW23516.1"/>
    </source>
</evidence>
<dbReference type="Pfam" id="PF13191">
    <property type="entry name" value="AAA_16"/>
    <property type="match status" value="1"/>
</dbReference>
<dbReference type="InterPro" id="IPR053159">
    <property type="entry name" value="Hybrid_Histidine_Kinase"/>
</dbReference>
<dbReference type="InterPro" id="IPR016032">
    <property type="entry name" value="Sig_transdc_resp-reg_C-effctor"/>
</dbReference>
<dbReference type="Gene3D" id="1.10.10.10">
    <property type="entry name" value="Winged helix-like DNA-binding domain superfamily/Winged helix DNA-binding domain"/>
    <property type="match status" value="1"/>
</dbReference>
<dbReference type="KEGG" id="fwa:DCMF_00750"/>
<dbReference type="PANTHER" id="PTHR43642">
    <property type="entry name" value="HYBRID SIGNAL TRANSDUCTION HISTIDINE KINASE G"/>
    <property type="match status" value="1"/>
</dbReference>
<evidence type="ECO:0000259" key="1">
    <source>
        <dbReference type="PROSITE" id="PS50043"/>
    </source>
</evidence>
<gene>
    <name evidence="2" type="ORF">DCMF_00750</name>
</gene>
<dbReference type="InterPro" id="IPR041664">
    <property type="entry name" value="AAA_16"/>
</dbReference>
<dbReference type="PANTHER" id="PTHR43642:SF1">
    <property type="entry name" value="HYBRID SIGNAL TRANSDUCTION HISTIDINE KINASE G"/>
    <property type="match status" value="1"/>
</dbReference>
<sequence>MNNTCLDPNKKANEEVKERINRIMVGRFGEMKMFQKQFDRVLEGGMGLTVVSGRPGIGKTFFAERAVSLSTGGNATYLHGKFRQYENTPLLTVSEVIEQAVKHLLTLPAEPLRRIQNDLSQSLNTDAAIILAVCPYAGILLGPRKAINTDSLEQLKYRVRKAVGKFLEIVSTALFPLVIFFDDLQWADTLSLYVIKSFCRDYGYFNLHLILAYKDSAAGKVNIDPAKFPAGEDSFIGLGGLDLEDIERYLRLVFRQDIEHKDYLTRILYGLTLGNPFNLDRILRLLLKENAVVYSQAQKWLVRPDKIDKLNLPADIERLLQAQIDGLKSEDKKLLELIACCGGEVKLGLLARLTAGDGAADNTPAVDASLKKRLDRLCQNSLLAVNRQGGGLQAETGYGFPHDIVLRLVYHMLTPEEKSGLHYHIAGILSALSDESAEPIAGPSADLAVAGHLLHVDRNLLRKDDASKWIGTLYRAGRAARQGAAVEQALEIFGRCAELLSAGDDTAAADLVLDVRLELGECQYICGQAEEAGQSFEALIAEYPAVACQVRIKRKYINLCAFNGDFEKVMALGLEILNHLDFKVDLKSLIPDLIKSRLLLNSRKIRWLKDAPAITDERLLVILETLTVMAPSANRIGDRMSALIALKLTILSARHGNSDYAPVAYASYVYVLFHLLKDPEKGRELEDVTLTFLEKSESVSSRYVALCIIGSLTRHWAHSLADTIACLERSVTEGEKADASLYSSYAITFSVITRFMTGAPLRELKQYIANNRSRRKRLEHYLTNHIYAVYENQIRWLEEGAAAGDEALFAEEDRDKKLFADTIKLNGDMIRLQRLYLEGQTREAYGLAEEIGPEVSLHKGFVLNVEFLFYSILSRLAVHRDLSGTEKRRNKQLMKRQLNELQYWIRVYQGNHKARYLLARAEYDAQFNGGKLAPGLYREAMEFAQRQGNLALEALANLLAARFHRADRKLSGFYASEAAGLYRKWGASALAAAVAAGWKLEASTAENPAGLSEDAASSEMPPAAKTYADDRDILSHLGRIEKMDEDEGYLYLLDLLIRRGDVDYCAVFFEKTEDMYLKYEQRKTSGPQIHQEPINMNHLSGFPHKIIRYAARTETEILLGTKDRDGLFANDPYLAAEDQLSLACLPLRYAGVLAGIIYLEKTDGEGLGGSLPSFVKGFVPALLAKRVNGSAIFTELRPESPAVRKTEELTGRELEVLRMVAKGMSNSEISKKLYITLGTVRNHLSSIYAKLEVDNRVKAVMRAKELQIIHL</sequence>
<keyword evidence="3" id="KW-1185">Reference proteome</keyword>
<dbReference type="SUPFAM" id="SSF46894">
    <property type="entry name" value="C-terminal effector domain of the bipartite response regulators"/>
    <property type="match status" value="1"/>
</dbReference>
<dbReference type="SUPFAM" id="SSF52540">
    <property type="entry name" value="P-loop containing nucleoside triphosphate hydrolases"/>
    <property type="match status" value="1"/>
</dbReference>
<dbReference type="PRINTS" id="PR00038">
    <property type="entry name" value="HTHLUXR"/>
</dbReference>
<dbReference type="OrthoDB" id="9801841at2"/>
<protein>
    <recommendedName>
        <fullName evidence="1">HTH luxR-type domain-containing protein</fullName>
    </recommendedName>
</protein>
<accession>A0A3G1KM10</accession>
<dbReference type="PROSITE" id="PS50043">
    <property type="entry name" value="HTH_LUXR_2"/>
    <property type="match status" value="1"/>
</dbReference>
<name>A0A3G1KM10_FORW1</name>
<organism evidence="2 3">
    <name type="scientific">Formimonas warabiya</name>
    <dbReference type="NCBI Taxonomy" id="1761012"/>
    <lineage>
        <taxon>Bacteria</taxon>
        <taxon>Bacillati</taxon>
        <taxon>Bacillota</taxon>
        <taxon>Clostridia</taxon>
        <taxon>Eubacteriales</taxon>
        <taxon>Peptococcaceae</taxon>
        <taxon>Candidatus Formimonas</taxon>
    </lineage>
</organism>
<dbReference type="Pfam" id="PF00196">
    <property type="entry name" value="GerE"/>
    <property type="match status" value="1"/>
</dbReference>